<dbReference type="Pfam" id="PF04548">
    <property type="entry name" value="AIG1"/>
    <property type="match status" value="1"/>
</dbReference>
<dbReference type="PANTHER" id="PTHR10903">
    <property type="entry name" value="GTPASE, IMAP FAMILY MEMBER-RELATED"/>
    <property type="match status" value="1"/>
</dbReference>
<dbReference type="SUPFAM" id="SSF52540">
    <property type="entry name" value="P-loop containing nucleoside triphosphate hydrolases"/>
    <property type="match status" value="1"/>
</dbReference>
<dbReference type="Proteomes" id="UP000261620">
    <property type="component" value="Unplaced"/>
</dbReference>
<accession>A0A3Q3WRJ5</accession>
<evidence type="ECO:0000256" key="1">
    <source>
        <dbReference type="ARBA" id="ARBA00008535"/>
    </source>
</evidence>
<dbReference type="InterPro" id="IPR006703">
    <property type="entry name" value="G_AIG1"/>
</dbReference>
<keyword evidence="6" id="KW-1185">Reference proteome</keyword>
<dbReference type="InterPro" id="IPR045058">
    <property type="entry name" value="GIMA/IAN/Toc"/>
</dbReference>
<evidence type="ECO:0000259" key="4">
    <source>
        <dbReference type="Pfam" id="PF04548"/>
    </source>
</evidence>
<evidence type="ECO:0000256" key="3">
    <source>
        <dbReference type="ARBA" id="ARBA00023134"/>
    </source>
</evidence>
<dbReference type="GO" id="GO:0005525">
    <property type="term" value="F:GTP binding"/>
    <property type="evidence" value="ECO:0007669"/>
    <property type="project" value="UniProtKB-KW"/>
</dbReference>
<dbReference type="PANTHER" id="PTHR10903:SF107">
    <property type="entry name" value="GTPASE IMAP FAMILY MEMBER 4-LIKE-RELATED"/>
    <property type="match status" value="1"/>
</dbReference>
<reference evidence="5" key="2">
    <citation type="submission" date="2025-09" db="UniProtKB">
        <authorList>
            <consortium name="Ensembl"/>
        </authorList>
    </citation>
    <scope>IDENTIFICATION</scope>
</reference>
<evidence type="ECO:0000256" key="2">
    <source>
        <dbReference type="ARBA" id="ARBA00022741"/>
    </source>
</evidence>
<feature type="domain" description="AIG1-type G" evidence="4">
    <location>
        <begin position="16"/>
        <end position="173"/>
    </location>
</feature>
<comment type="similarity">
    <text evidence="1">Belongs to the TRAFAC class TrmE-Era-EngA-EngB-Septin-like GTPase superfamily. AIG1/Toc34/Toc159-like paraseptin GTPase family. IAN subfamily.</text>
</comment>
<dbReference type="InterPro" id="IPR027417">
    <property type="entry name" value="P-loop_NTPase"/>
</dbReference>
<organism evidence="5 6">
    <name type="scientific">Mola mola</name>
    <name type="common">Ocean sunfish</name>
    <name type="synonym">Tetraodon mola</name>
    <dbReference type="NCBI Taxonomy" id="94237"/>
    <lineage>
        <taxon>Eukaryota</taxon>
        <taxon>Metazoa</taxon>
        <taxon>Chordata</taxon>
        <taxon>Craniata</taxon>
        <taxon>Vertebrata</taxon>
        <taxon>Euteleostomi</taxon>
        <taxon>Actinopterygii</taxon>
        <taxon>Neopterygii</taxon>
        <taxon>Teleostei</taxon>
        <taxon>Neoteleostei</taxon>
        <taxon>Acanthomorphata</taxon>
        <taxon>Eupercaria</taxon>
        <taxon>Tetraodontiformes</taxon>
        <taxon>Molidae</taxon>
        <taxon>Mola</taxon>
    </lineage>
</organism>
<keyword evidence="2" id="KW-0547">Nucleotide-binding</keyword>
<dbReference type="Ensembl" id="ENSMMOT00000018109.1">
    <property type="protein sequence ID" value="ENSMMOP00000017818.1"/>
    <property type="gene ID" value="ENSMMOG00000013522.1"/>
</dbReference>
<evidence type="ECO:0000313" key="6">
    <source>
        <dbReference type="Proteomes" id="UP000261620"/>
    </source>
</evidence>
<evidence type="ECO:0000313" key="5">
    <source>
        <dbReference type="Ensembl" id="ENSMMOP00000017818.1"/>
    </source>
</evidence>
<dbReference type="Gene3D" id="3.40.50.300">
    <property type="entry name" value="P-loop containing nucleotide triphosphate hydrolases"/>
    <property type="match status" value="1"/>
</dbReference>
<dbReference type="AlphaFoldDB" id="A0A3Q3WRJ5"/>
<name>A0A3Q3WRJ5_MOLML</name>
<reference evidence="5" key="1">
    <citation type="submission" date="2025-08" db="UniProtKB">
        <authorList>
            <consortium name="Ensembl"/>
        </authorList>
    </citation>
    <scope>IDENTIFICATION</scope>
</reference>
<keyword evidence="3" id="KW-0342">GTP-binding</keyword>
<sequence>ATAGFSSSERPEMKAVLVGSNSSRRYLVGNIILGRQAFDPGDIKSCCVQSEGEVCGRRVTLVKAPGWLRGYDICNTPELFKTEAILSVSPGLHCFILVVNEQRRITETYLKLLGERVWRHVIVLFTFGNALGDKSIEQHIESEGQPLCKIIEKCGNRYHVLDNTSAADDQVTELCSVGLRPGGPIWPMKNIPFLCLQKVLNCCRRMFKFIIHLHCEAPSCQFCSIWLNVSREYSPIPLRIYPATSVSSEPVPLAAIHARAITLPPLCLTRDVVCFGS</sequence>
<proteinExistence type="inferred from homology"/>
<protein>
    <recommendedName>
        <fullName evidence="4">AIG1-type G domain-containing protein</fullName>
    </recommendedName>
</protein>